<dbReference type="InterPro" id="IPR010308">
    <property type="entry name" value="TRP_C"/>
</dbReference>
<dbReference type="InterPro" id="IPR040241">
    <property type="entry name" value="TRP_Flc/Pkd2-like"/>
</dbReference>
<organism evidence="11 12">
    <name type="scientific">Cryomyces minteri</name>
    <dbReference type="NCBI Taxonomy" id="331657"/>
    <lineage>
        <taxon>Eukaryota</taxon>
        <taxon>Fungi</taxon>
        <taxon>Dikarya</taxon>
        <taxon>Ascomycota</taxon>
        <taxon>Pezizomycotina</taxon>
        <taxon>Dothideomycetes</taxon>
        <taxon>Dothideomycetes incertae sedis</taxon>
        <taxon>Cryomyces</taxon>
    </lineage>
</organism>
<comment type="subcellular location">
    <subcellularLocation>
        <location evidence="1">Membrane</location>
        <topology evidence="1">Multi-pass membrane protein</topology>
    </subcellularLocation>
</comment>
<keyword evidence="3 8" id="KW-0812">Transmembrane</keyword>
<evidence type="ECO:0000256" key="5">
    <source>
        <dbReference type="ARBA" id="ARBA00022989"/>
    </source>
</evidence>
<dbReference type="Pfam" id="PF06011">
    <property type="entry name" value="TRP"/>
    <property type="match status" value="1"/>
</dbReference>
<keyword evidence="5 8" id="KW-1133">Transmembrane helix</keyword>
<comment type="caution">
    <text evidence="11">The sequence shown here is derived from an EMBL/GenBank/DDBJ whole genome shotgun (WGS) entry which is preliminary data.</text>
</comment>
<evidence type="ECO:0000256" key="2">
    <source>
        <dbReference type="ARBA" id="ARBA00010642"/>
    </source>
</evidence>
<feature type="compositionally biased region" description="Basic and acidic residues" evidence="7">
    <location>
        <begin position="839"/>
        <end position="849"/>
    </location>
</feature>
<evidence type="ECO:0000256" key="8">
    <source>
        <dbReference type="SAM" id="Phobius"/>
    </source>
</evidence>
<feature type="transmembrane region" description="Helical" evidence="8">
    <location>
        <begin position="582"/>
        <end position="601"/>
    </location>
</feature>
<feature type="region of interest" description="Disordered" evidence="7">
    <location>
        <begin position="1605"/>
        <end position="1746"/>
    </location>
</feature>
<dbReference type="Pfam" id="PF25545">
    <property type="entry name" value="DUF7924"/>
    <property type="match status" value="1"/>
</dbReference>
<dbReference type="STRING" id="331657.A0A4U0XH09"/>
<dbReference type="SUPFAM" id="SSF54637">
    <property type="entry name" value="Thioesterase/thiol ester dehydrase-isomerase"/>
    <property type="match status" value="1"/>
</dbReference>
<dbReference type="InterPro" id="IPR057684">
    <property type="entry name" value="DUF7924"/>
</dbReference>
<comment type="similarity">
    <text evidence="2">Belongs to the transient receptor potential (TRP) ion channel family.</text>
</comment>
<feature type="transmembrane region" description="Helical" evidence="8">
    <location>
        <begin position="669"/>
        <end position="701"/>
    </location>
</feature>
<evidence type="ECO:0000256" key="3">
    <source>
        <dbReference type="ARBA" id="ARBA00022692"/>
    </source>
</evidence>
<dbReference type="Pfam" id="PF14558">
    <property type="entry name" value="TRP_N"/>
    <property type="match status" value="1"/>
</dbReference>
<gene>
    <name evidence="11" type="ORF">B0A49_01993</name>
</gene>
<reference evidence="11 12" key="1">
    <citation type="submission" date="2017-03" db="EMBL/GenBank/DDBJ databases">
        <title>Genomes of endolithic fungi from Antarctica.</title>
        <authorList>
            <person name="Coleine C."/>
            <person name="Masonjones S."/>
            <person name="Stajich J.E."/>
        </authorList>
    </citation>
    <scope>NUCLEOTIDE SEQUENCE [LARGE SCALE GENOMIC DNA]</scope>
    <source>
        <strain evidence="11 12">CCFEE 5187</strain>
    </source>
</reference>
<dbReference type="EMBL" id="NAJN01000245">
    <property type="protein sequence ID" value="TKA76290.1"/>
    <property type="molecule type" value="Genomic_DNA"/>
</dbReference>
<evidence type="ECO:0000259" key="10">
    <source>
        <dbReference type="SMART" id="SM01320"/>
    </source>
</evidence>
<dbReference type="InterPro" id="IPR032800">
    <property type="entry name" value="TRP_N"/>
</dbReference>
<dbReference type="GO" id="GO:0016020">
    <property type="term" value="C:membrane"/>
    <property type="evidence" value="ECO:0007669"/>
    <property type="project" value="UniProtKB-SubCell"/>
</dbReference>
<feature type="compositionally biased region" description="Basic and acidic residues" evidence="7">
    <location>
        <begin position="871"/>
        <end position="880"/>
    </location>
</feature>
<dbReference type="Gene3D" id="3.10.129.10">
    <property type="entry name" value="Hotdog Thioesterase"/>
    <property type="match status" value="1"/>
</dbReference>
<feature type="signal peptide" evidence="9">
    <location>
        <begin position="1"/>
        <end position="25"/>
    </location>
</feature>
<feature type="compositionally biased region" description="Polar residues" evidence="7">
    <location>
        <begin position="884"/>
        <end position="897"/>
    </location>
</feature>
<evidence type="ECO:0000256" key="1">
    <source>
        <dbReference type="ARBA" id="ARBA00004141"/>
    </source>
</evidence>
<feature type="transmembrane region" description="Helical" evidence="8">
    <location>
        <begin position="394"/>
        <end position="415"/>
    </location>
</feature>
<keyword evidence="6 8" id="KW-0472">Membrane</keyword>
<keyword evidence="4 9" id="KW-0732">Signal</keyword>
<dbReference type="OrthoDB" id="5377623at2759"/>
<sequence>MASWLARSILSGLLASSALIKPSVAQTTAAARYVTTVDANGNTVYLADNRKPALYTQDFGDCLGHSDINVTRFDAAYYKDNMTILFHLAGNTGLRNESLMMYIGVYAYGESRFELTFNPCNANIASMCPMNSSVPIEADGIIPIAQSDVASIPSIALGIPDFEGEAILRIFANSTETEIGCYSAVITNGATFSQPDSVGTILGIFTIVALTASFATAIYGDNIPVMRNHYAHSLSILVVFAVFQHIFFTGALSMNWPSVLVAFWSNFAWTGGMIYSSGMQNSINKLVGSNFGNTTQVGAASTGAINEGLGGGYNIHQIYRRAMPEMFKRDILSPMAQTVEQHLYKRALTNSSQGYSWYGQPVKPGLPLPGNYSGFAGTLGQERIPASNAFMTGFLWFLILLVLVAAAVIGFKWLLEAFSAIKLVKQNRLAYFRSHWLGYTALATLRTLFIGFFMMMFLTMFQFTYHGSAGVVAIAAIVFLILFVGMLGLAGYACFYRVHFGNYVSKPDRINFERRRVLKVIPWYSFSRASSKESAEDKVFAGSFPFWQVSPVDEEAAKPVTEDEDYIKKFGWLAARFRRTRWWFFAVWLVYEFIRACFYAGASGHPITQVFGLLVVEIIAFVAIIVMKPFEGQRLNAIVVYLLGFSKVATVALSAAFDVRFNLPRILTTVLGIVIIVIQGVLTIVLLIAIVAGAVTSWMSVMRNRSREEFRPKKWANLRDRYFKHLNQAATDLPPPPPLVVVPEEPKDPYFSVNSVRRMAKIEDEDRDDDEETPFDEKPERGLEDDSTTPAGAAYQSTSATQARRSRVGSRAGSVRSMTSYSTLPFGARPHRPSWSSRDYSDWQDKERMSSQVSLGRFPEDQSARGPIGRDAAKSSEDLRLPSALSSVENLGKSSSPLPRPKSIGYDPPTPPPVPPRNDTSDSSYDAPKPRRSTSPLIFGAFSLVLGLIGGNVMRVMVDPPTPPVLGSAEDQALLKRLEYDAEGIPLLKEMRTGVEKGTWKEISVSADDRTAIAEYTEVGGVNGDREVRRGGTLIAESTRGSRGLGVERVFWNEEEKKLVAIVFFGTGLAGWPGVAHGGAIATVMNEKMGLTAELSGMEGSRYGTGHNEPDSLSLSYVAPTRSNDFYVLRATLAPSPSAPPVAALGGIVPPQPVQPGGNSSNTREIDATLESQTGKVCVKARATFSATGDMNGGEGTHAPDVEKGRRRRRRCANAPARELCPVSPAAPQAAPCNLKRKLSLDTNSSRKRGRQTLASSGVEGNFVEEVPSGVGGAKVNPVEHWTRNLFEWPKEYFEPECKKISNMPGHMSHLLARKKPSSTISGDKSESISDASSATTSTKARSAQYQYSAYPAELAQKGNSFMSKSNLGITEASKTLCRELLEKVQTLPKDVTFLIVPSVEDLADMPGSAKHLDDLIESVDRKWVNCIPVTSPSPEPDYAVGFAEKAFTAEQLERLAPWIGGNEDASYFRATKSMYFPFLTCEVKRHGRSLEVADRQNAHSMTISVRAVVELFKEAKREQEVNREILAFSVSHDHQEVKLYGHYAVIGDNTAFYRHPNRHFIFTEEDGSAKWTAYQFIKNIYDNWVPTHLNKICSAIDGLPRFGVPQPPEPAGVSDELASEAHSAPSVGEQENRRSSDDPGYVEAVKEPVPRPSGEPSPIKEPEDYQRLLARNADSASEHDRRHDLGDARPTTPDTSPSEGSPARRPSKRRSSTLKKEENKRPRPPLNGVFDRQVEQENGSLARPS</sequence>
<feature type="region of interest" description="Disordered" evidence="7">
    <location>
        <begin position="1189"/>
        <end position="1209"/>
    </location>
</feature>
<dbReference type="SMART" id="SM01320">
    <property type="entry name" value="TRP_N"/>
    <property type="match status" value="1"/>
</dbReference>
<dbReference type="GO" id="GO:0009272">
    <property type="term" value="P:fungal-type cell wall biogenesis"/>
    <property type="evidence" value="ECO:0007669"/>
    <property type="project" value="TreeGrafter"/>
</dbReference>
<dbReference type="PANTHER" id="PTHR31145:SF7">
    <property type="entry name" value="TRP-LIKE ION CHANNEL"/>
    <property type="match status" value="1"/>
</dbReference>
<evidence type="ECO:0000256" key="7">
    <source>
        <dbReference type="SAM" id="MobiDB-lite"/>
    </source>
</evidence>
<feature type="compositionally biased region" description="Basic and acidic residues" evidence="7">
    <location>
        <begin position="775"/>
        <end position="784"/>
    </location>
</feature>
<feature type="compositionally biased region" description="Acidic residues" evidence="7">
    <location>
        <begin position="763"/>
        <end position="774"/>
    </location>
</feature>
<feature type="region of interest" description="Disordered" evidence="7">
    <location>
        <begin position="1316"/>
        <end position="1337"/>
    </location>
</feature>
<dbReference type="PANTHER" id="PTHR31145">
    <property type="entry name" value="INTEGRAL MEMBRANE PROTEIN (AFU_ORTHOLOGUE AFUA_7G01610)"/>
    <property type="match status" value="1"/>
</dbReference>
<dbReference type="CDD" id="cd03443">
    <property type="entry name" value="PaaI_thioesterase"/>
    <property type="match status" value="1"/>
</dbReference>
<feature type="transmembrane region" description="Helical" evidence="8">
    <location>
        <begin position="638"/>
        <end position="657"/>
    </location>
</feature>
<feature type="domain" description="ML-like" evidence="10">
    <location>
        <begin position="52"/>
        <end position="193"/>
    </location>
</feature>
<feature type="transmembrane region" description="Helical" evidence="8">
    <location>
        <begin position="436"/>
        <end position="458"/>
    </location>
</feature>
<name>A0A4U0XH09_9PEZI</name>
<dbReference type="InterPro" id="IPR029069">
    <property type="entry name" value="HotDog_dom_sf"/>
</dbReference>
<dbReference type="GO" id="GO:0055085">
    <property type="term" value="P:transmembrane transport"/>
    <property type="evidence" value="ECO:0007669"/>
    <property type="project" value="TreeGrafter"/>
</dbReference>
<protein>
    <recommendedName>
        <fullName evidence="10">ML-like domain-containing protein</fullName>
    </recommendedName>
</protein>
<dbReference type="Proteomes" id="UP000308768">
    <property type="component" value="Unassembled WGS sequence"/>
</dbReference>
<keyword evidence="12" id="KW-1185">Reference proteome</keyword>
<feature type="region of interest" description="Disordered" evidence="7">
    <location>
        <begin position="761"/>
        <end position="932"/>
    </location>
</feature>
<feature type="compositionally biased region" description="Basic and acidic residues" evidence="7">
    <location>
        <begin position="1677"/>
        <end position="1688"/>
    </location>
</feature>
<feature type="chain" id="PRO_5020194970" description="ML-like domain-containing protein" evidence="9">
    <location>
        <begin position="26"/>
        <end position="1746"/>
    </location>
</feature>
<feature type="transmembrane region" description="Helical" evidence="8">
    <location>
        <begin position="198"/>
        <end position="219"/>
    </location>
</feature>
<evidence type="ECO:0000313" key="12">
    <source>
        <dbReference type="Proteomes" id="UP000308768"/>
    </source>
</evidence>
<feature type="transmembrane region" description="Helical" evidence="8">
    <location>
        <begin position="607"/>
        <end position="626"/>
    </location>
</feature>
<evidence type="ECO:0000256" key="9">
    <source>
        <dbReference type="SAM" id="SignalP"/>
    </source>
</evidence>
<accession>A0A4U0XH09</accession>
<evidence type="ECO:0000313" key="11">
    <source>
        <dbReference type="EMBL" id="TKA76290.1"/>
    </source>
</evidence>
<evidence type="ECO:0000256" key="6">
    <source>
        <dbReference type="ARBA" id="ARBA00023136"/>
    </source>
</evidence>
<feature type="transmembrane region" description="Helical" evidence="8">
    <location>
        <begin position="231"/>
        <end position="254"/>
    </location>
</feature>
<evidence type="ECO:0000256" key="4">
    <source>
        <dbReference type="ARBA" id="ARBA00022729"/>
    </source>
</evidence>
<proteinExistence type="inferred from homology"/>
<feature type="transmembrane region" description="Helical" evidence="8">
    <location>
        <begin position="470"/>
        <end position="496"/>
    </location>
</feature>